<keyword evidence="2" id="KW-1185">Reference proteome</keyword>
<evidence type="ECO:0000313" key="2">
    <source>
        <dbReference type="Proteomes" id="UP000295244"/>
    </source>
</evidence>
<dbReference type="OrthoDB" id="5244910at2"/>
<accession>A0A4R1BHK0</accession>
<organism evidence="1 2">
    <name type="scientific">Rubrobacter taiwanensis</name>
    <dbReference type="NCBI Taxonomy" id="185139"/>
    <lineage>
        <taxon>Bacteria</taxon>
        <taxon>Bacillati</taxon>
        <taxon>Actinomycetota</taxon>
        <taxon>Rubrobacteria</taxon>
        <taxon>Rubrobacterales</taxon>
        <taxon>Rubrobacteraceae</taxon>
        <taxon>Rubrobacter</taxon>
    </lineage>
</organism>
<dbReference type="AlphaFoldDB" id="A0A4R1BHK0"/>
<name>A0A4R1BHK0_9ACTN</name>
<reference evidence="1 2" key="1">
    <citation type="submission" date="2019-03" db="EMBL/GenBank/DDBJ databases">
        <title>Whole genome sequence of a novel Rubrobacter taiwanensis strain, isolated from Yellowstone National Park.</title>
        <authorList>
            <person name="Freed S."/>
            <person name="Ramaley R.F."/>
            <person name="Kyndt J.A."/>
        </authorList>
    </citation>
    <scope>NUCLEOTIDE SEQUENCE [LARGE SCALE GENOMIC DNA]</scope>
    <source>
        <strain evidence="1 2">Yellowstone</strain>
    </source>
</reference>
<protein>
    <submittedName>
        <fullName evidence="1">Uncharacterized protein</fullName>
    </submittedName>
</protein>
<dbReference type="RefSeq" id="WP_132690781.1">
    <property type="nucleotide sequence ID" value="NZ_SKBU01000015.1"/>
</dbReference>
<dbReference type="Proteomes" id="UP000295244">
    <property type="component" value="Unassembled WGS sequence"/>
</dbReference>
<sequence>MASRGGDFVYLTLPPGAEVRSCLGLVVAGMSARARIGVGNMDEFVQALERLQVESGRTLRFRFLCEEEKITAEVESPESGGWRTVAELVA</sequence>
<gene>
    <name evidence="1" type="ORF">E0L93_08120</name>
</gene>
<evidence type="ECO:0000313" key="1">
    <source>
        <dbReference type="EMBL" id="TCJ16691.1"/>
    </source>
</evidence>
<proteinExistence type="predicted"/>
<comment type="caution">
    <text evidence="1">The sequence shown here is derived from an EMBL/GenBank/DDBJ whole genome shotgun (WGS) entry which is preliminary data.</text>
</comment>
<dbReference type="EMBL" id="SKBU01000015">
    <property type="protein sequence ID" value="TCJ16691.1"/>
    <property type="molecule type" value="Genomic_DNA"/>
</dbReference>